<dbReference type="InterPro" id="IPR016193">
    <property type="entry name" value="Cytidine_deaminase-like"/>
</dbReference>
<dbReference type="PANTHER" id="PTHR11079">
    <property type="entry name" value="CYTOSINE DEAMINASE FAMILY MEMBER"/>
    <property type="match status" value="1"/>
</dbReference>
<dbReference type="GO" id="GO:0006152">
    <property type="term" value="P:purine nucleoside catabolic process"/>
    <property type="evidence" value="ECO:0007669"/>
    <property type="project" value="TreeGrafter"/>
</dbReference>
<dbReference type="EC" id="3.5.4.3" evidence="4"/>
<dbReference type="InterPro" id="IPR016192">
    <property type="entry name" value="APOBEC/CMP_deaminase_Zn-bd"/>
</dbReference>
<dbReference type="PROSITE" id="PS00903">
    <property type="entry name" value="CYT_DCMP_DEAMINASES_1"/>
    <property type="match status" value="1"/>
</dbReference>
<dbReference type="PANTHER" id="PTHR11079:SF161">
    <property type="entry name" value="CMP_DCMP-TYPE DEAMINASE DOMAIN-CONTAINING PROTEIN"/>
    <property type="match status" value="1"/>
</dbReference>
<evidence type="ECO:0000313" key="4">
    <source>
        <dbReference type="EMBL" id="AEI79717.1"/>
    </source>
</evidence>
<dbReference type="GO" id="GO:0008270">
    <property type="term" value="F:zinc ion binding"/>
    <property type="evidence" value="ECO:0007669"/>
    <property type="project" value="InterPro"/>
</dbReference>
<feature type="domain" description="CMP/dCMP-type deaminase" evidence="3">
    <location>
        <begin position="56"/>
        <end position="179"/>
    </location>
</feature>
<protein>
    <submittedName>
        <fullName evidence="4">Guanine deaminase GuaD</fullName>
        <ecNumber evidence="4">3.5.4.3</ecNumber>
    </submittedName>
</protein>
<reference evidence="4 5" key="1">
    <citation type="journal article" date="2011" name="J. Bacteriol.">
        <title>Complete genome sequence of the type strain Cupriavidus necator N-1.</title>
        <authorList>
            <person name="Poehlein A."/>
            <person name="Kusian B."/>
            <person name="Friedrich B."/>
            <person name="Daniel R."/>
            <person name="Bowien B."/>
        </authorList>
    </citation>
    <scope>NUCLEOTIDE SEQUENCE [LARGE SCALE GENOMIC DNA]</scope>
    <source>
        <strain evidence="5">ATCC 43291 / DSM 13513 / CCUG 52238 / LMG 8453 / N-1</strain>
    </source>
</reference>
<dbReference type="Proteomes" id="UP000006798">
    <property type="component" value="Chromosome 2"/>
</dbReference>
<dbReference type="HOGENOM" id="CLU_025810_5_2_4"/>
<dbReference type="CDD" id="cd01285">
    <property type="entry name" value="nucleoside_deaminase"/>
    <property type="match status" value="1"/>
</dbReference>
<dbReference type="Pfam" id="PF00383">
    <property type="entry name" value="dCMP_cyt_deam_1"/>
    <property type="match status" value="1"/>
</dbReference>
<dbReference type="SUPFAM" id="SSF53927">
    <property type="entry name" value="Cytidine deaminase-like"/>
    <property type="match status" value="1"/>
</dbReference>
<dbReference type="Gene3D" id="3.40.140.10">
    <property type="entry name" value="Cytidine Deaminase, domain 2"/>
    <property type="match status" value="1"/>
</dbReference>
<keyword evidence="4" id="KW-0378">Hydrolase</keyword>
<evidence type="ECO:0000256" key="2">
    <source>
        <dbReference type="ARBA" id="ARBA00022833"/>
    </source>
</evidence>
<keyword evidence="2" id="KW-0862">Zinc</keyword>
<evidence type="ECO:0000259" key="3">
    <source>
        <dbReference type="PROSITE" id="PS51747"/>
    </source>
</evidence>
<gene>
    <name evidence="4" type="primary">guaD</name>
    <name evidence="4" type="ordered locus">CNE_2c07450</name>
</gene>
<dbReference type="GO" id="GO:0047974">
    <property type="term" value="F:guanosine deaminase activity"/>
    <property type="evidence" value="ECO:0007669"/>
    <property type="project" value="TreeGrafter"/>
</dbReference>
<dbReference type="PROSITE" id="PS51747">
    <property type="entry name" value="CYT_DCMP_DEAMINASES_2"/>
    <property type="match status" value="1"/>
</dbReference>
<name>F8GS67_CUPNN</name>
<dbReference type="GO" id="GO:0008892">
    <property type="term" value="F:guanine deaminase activity"/>
    <property type="evidence" value="ECO:0007669"/>
    <property type="project" value="UniProtKB-EC"/>
</dbReference>
<dbReference type="EMBL" id="CP002878">
    <property type="protein sequence ID" value="AEI79717.1"/>
    <property type="molecule type" value="Genomic_DNA"/>
</dbReference>
<accession>F8GS67</accession>
<dbReference type="AlphaFoldDB" id="F8GS67"/>
<evidence type="ECO:0000313" key="5">
    <source>
        <dbReference type="Proteomes" id="UP000006798"/>
    </source>
</evidence>
<keyword evidence="1" id="KW-0479">Metal-binding</keyword>
<evidence type="ECO:0000256" key="1">
    <source>
        <dbReference type="ARBA" id="ARBA00022723"/>
    </source>
</evidence>
<organism evidence="4 5">
    <name type="scientific">Cupriavidus necator (strain ATCC 43291 / DSM 13513 / CCUG 52238 / LMG 8453 / N-1)</name>
    <name type="common">Ralstonia eutropha</name>
    <dbReference type="NCBI Taxonomy" id="1042878"/>
    <lineage>
        <taxon>Bacteria</taxon>
        <taxon>Pseudomonadati</taxon>
        <taxon>Pseudomonadota</taxon>
        <taxon>Betaproteobacteria</taxon>
        <taxon>Burkholderiales</taxon>
        <taxon>Burkholderiaceae</taxon>
        <taxon>Cupriavidus</taxon>
    </lineage>
</organism>
<dbReference type="InterPro" id="IPR002125">
    <property type="entry name" value="CMP_dCMP_dom"/>
</dbReference>
<dbReference type="KEGG" id="cnc:CNE_2c07450"/>
<proteinExistence type="predicted"/>
<sequence>MRASAIANSRYCTRTAQIRPITTHATMPARAGLYSRGPNHRPPARARPHWRQRVSTTEAYLLDSIRLAMENVRERNTWPFGAVVVRDGKVLARAVNEVEANCDPSAHAEMQAVRAASRALGKPDLSGCTVYASGYPCPMCLSAMYLAGVKAVYYAYSNEDGEPYDLSAERGYIELARPLEQREMTLAYVPARDEGIDLYEAWREQQGQ</sequence>